<dbReference type="KEGG" id="kphy:AOZ06_51275"/>
<protein>
    <submittedName>
        <fullName evidence="1">Uncharacterized protein</fullName>
    </submittedName>
</protein>
<dbReference type="RefSeq" id="WP_054296017.1">
    <property type="nucleotide sequence ID" value="NZ_CP012752.1"/>
</dbReference>
<organism evidence="1 2">
    <name type="scientific">Kibdelosporangium phytohabitans</name>
    <dbReference type="NCBI Taxonomy" id="860235"/>
    <lineage>
        <taxon>Bacteria</taxon>
        <taxon>Bacillati</taxon>
        <taxon>Actinomycetota</taxon>
        <taxon>Actinomycetes</taxon>
        <taxon>Pseudonocardiales</taxon>
        <taxon>Pseudonocardiaceae</taxon>
        <taxon>Kibdelosporangium</taxon>
    </lineage>
</organism>
<gene>
    <name evidence="1" type="ORF">AOZ06_51275</name>
</gene>
<evidence type="ECO:0000313" key="2">
    <source>
        <dbReference type="Proteomes" id="UP000063699"/>
    </source>
</evidence>
<dbReference type="Proteomes" id="UP000063699">
    <property type="component" value="Chromosome"/>
</dbReference>
<dbReference type="OrthoDB" id="3689642at2"/>
<proteinExistence type="predicted"/>
<accession>A0A0N9I7F9</accession>
<reference evidence="1 2" key="1">
    <citation type="submission" date="2015-07" db="EMBL/GenBank/DDBJ databases">
        <title>Genome sequencing of Kibdelosporangium phytohabitans.</title>
        <authorList>
            <person name="Qin S."/>
            <person name="Xing K."/>
        </authorList>
    </citation>
    <scope>NUCLEOTIDE SEQUENCE [LARGE SCALE GENOMIC DNA]</scope>
    <source>
        <strain evidence="1 2">KLBMP1111</strain>
    </source>
</reference>
<sequence>MTITTLTVRADRQPLWLCFEPWANEYTVPADTTVVIHFDDKLPIEVTHHPDGMTFFSGGKHPDIYAEDGSPLEILSDVMPEPPGVALDALRAVIAATPPRRL</sequence>
<evidence type="ECO:0000313" key="1">
    <source>
        <dbReference type="EMBL" id="ALG14147.1"/>
    </source>
</evidence>
<dbReference type="AlphaFoldDB" id="A0A0N9I7F9"/>
<keyword evidence="2" id="KW-1185">Reference proteome</keyword>
<name>A0A0N9I7F9_9PSEU</name>
<dbReference type="EMBL" id="CP012752">
    <property type="protein sequence ID" value="ALG14147.1"/>
    <property type="molecule type" value="Genomic_DNA"/>
</dbReference>